<evidence type="ECO:0000256" key="3">
    <source>
        <dbReference type="PROSITE-ProRule" id="PRU00023"/>
    </source>
</evidence>
<evidence type="ECO:0000259" key="4">
    <source>
        <dbReference type="PROSITE" id="PS51382"/>
    </source>
</evidence>
<dbReference type="Pfam" id="PF03105">
    <property type="entry name" value="SPX"/>
    <property type="match status" value="1"/>
</dbReference>
<dbReference type="OrthoDB" id="1577640at2759"/>
<dbReference type="CDD" id="cd08578">
    <property type="entry name" value="GDPD_NUC-2_fungi"/>
    <property type="match status" value="1"/>
</dbReference>
<dbReference type="Gene3D" id="1.25.40.20">
    <property type="entry name" value="Ankyrin repeat-containing domain"/>
    <property type="match status" value="2"/>
</dbReference>
<reference evidence="6 7" key="1">
    <citation type="journal article" date="2004" name="Science">
        <title>The Ashbya gossypii genome as a tool for mapping the ancient Saccharomyces cerevisiae genome.</title>
        <authorList>
            <person name="Dietrich F.S."/>
            <person name="Voegeli S."/>
            <person name="Brachat S."/>
            <person name="Lerch A."/>
            <person name="Gates K."/>
            <person name="Steiner S."/>
            <person name="Mohr C."/>
            <person name="Pohlmann R."/>
            <person name="Luedi P."/>
            <person name="Choi S."/>
            <person name="Wing R.A."/>
            <person name="Flavier A."/>
            <person name="Gaffney T.D."/>
            <person name="Philippsen P."/>
        </authorList>
    </citation>
    <scope>NUCLEOTIDE SEQUENCE [LARGE SCALE GENOMIC DNA]</scope>
    <source>
        <strain evidence="7">ATCC 10895 / CBS 109.51 / FGSC 9923 / NRRL Y-1056</strain>
    </source>
</reference>
<dbReference type="PANTHER" id="PTHR24198">
    <property type="entry name" value="ANKYRIN REPEAT AND PROTEIN KINASE DOMAIN-CONTAINING PROTEIN"/>
    <property type="match status" value="1"/>
</dbReference>
<dbReference type="InterPro" id="IPR030395">
    <property type="entry name" value="GP_PDE_dom"/>
</dbReference>
<dbReference type="InterPro" id="IPR004331">
    <property type="entry name" value="SPX_dom"/>
</dbReference>
<evidence type="ECO:0000256" key="2">
    <source>
        <dbReference type="ARBA" id="ARBA00023043"/>
    </source>
</evidence>
<evidence type="ECO:0000256" key="1">
    <source>
        <dbReference type="ARBA" id="ARBA00022737"/>
    </source>
</evidence>
<keyword evidence="1" id="KW-0677">Repeat</keyword>
<proteinExistence type="predicted"/>
<dbReference type="InterPro" id="IPR036770">
    <property type="entry name" value="Ankyrin_rpt-contain_sf"/>
</dbReference>
<protein>
    <submittedName>
        <fullName evidence="6">ADL143Wp</fullName>
    </submittedName>
</protein>
<dbReference type="AlphaFoldDB" id="Q75AR3"/>
<evidence type="ECO:0000313" key="7">
    <source>
        <dbReference type="Proteomes" id="UP000000591"/>
    </source>
</evidence>
<dbReference type="InterPro" id="IPR002110">
    <property type="entry name" value="Ankyrin_rpt"/>
</dbReference>
<feature type="domain" description="GP-PDE" evidence="5">
    <location>
        <begin position="794"/>
        <end position="1102"/>
    </location>
</feature>
<dbReference type="CDD" id="cd14483">
    <property type="entry name" value="SPX_PHO81_NUC-2_like"/>
    <property type="match status" value="1"/>
</dbReference>
<gene>
    <name evidence="6" type="ORF">AGOS_ADL143W</name>
</gene>
<dbReference type="PROSITE" id="PS51704">
    <property type="entry name" value="GP_PDE"/>
    <property type="match status" value="1"/>
</dbReference>
<organism evidence="6 7">
    <name type="scientific">Eremothecium gossypii (strain ATCC 10895 / CBS 109.51 / FGSC 9923 / NRRL Y-1056)</name>
    <name type="common">Yeast</name>
    <name type="synonym">Ashbya gossypii</name>
    <dbReference type="NCBI Taxonomy" id="284811"/>
    <lineage>
        <taxon>Eukaryota</taxon>
        <taxon>Fungi</taxon>
        <taxon>Dikarya</taxon>
        <taxon>Ascomycota</taxon>
        <taxon>Saccharomycotina</taxon>
        <taxon>Saccharomycetes</taxon>
        <taxon>Saccharomycetales</taxon>
        <taxon>Saccharomycetaceae</taxon>
        <taxon>Eremothecium</taxon>
    </lineage>
</organism>
<dbReference type="RefSeq" id="NP_983953.2">
    <property type="nucleotide sequence ID" value="NM_209306.2"/>
</dbReference>
<dbReference type="Gene3D" id="3.20.20.190">
    <property type="entry name" value="Phosphatidylinositol (PI) phosphodiesterase"/>
    <property type="match status" value="1"/>
</dbReference>
<dbReference type="OMA" id="LCTALNW"/>
<dbReference type="GeneID" id="4620189"/>
<dbReference type="HOGENOM" id="CLU_002842_1_0_1"/>
<dbReference type="GO" id="GO:0008081">
    <property type="term" value="F:phosphoric diester hydrolase activity"/>
    <property type="evidence" value="ECO:0007669"/>
    <property type="project" value="InterPro"/>
</dbReference>
<dbReference type="eggNOG" id="KOG1161">
    <property type="taxonomic scope" value="Eukaryota"/>
</dbReference>
<feature type="repeat" description="ANK" evidence="3">
    <location>
        <begin position="509"/>
        <end position="542"/>
    </location>
</feature>
<dbReference type="GO" id="GO:0006796">
    <property type="term" value="P:phosphate-containing compound metabolic process"/>
    <property type="evidence" value="ECO:0007669"/>
    <property type="project" value="EnsemblFungi"/>
</dbReference>
<dbReference type="InterPro" id="IPR017946">
    <property type="entry name" value="PLC-like_Pdiesterase_TIM-brl"/>
</dbReference>
<dbReference type="GO" id="GO:0005634">
    <property type="term" value="C:nucleus"/>
    <property type="evidence" value="ECO:0007669"/>
    <property type="project" value="EnsemblFungi"/>
</dbReference>
<dbReference type="GO" id="GO:0016036">
    <property type="term" value="P:cellular response to phosphate starvation"/>
    <property type="evidence" value="ECO:0007669"/>
    <property type="project" value="EnsemblFungi"/>
</dbReference>
<dbReference type="PRINTS" id="PR01415">
    <property type="entry name" value="ANKYRIN"/>
</dbReference>
<keyword evidence="7" id="KW-1185">Reference proteome</keyword>
<sequence>MKFGKYLAGRQLELPEYNGYFIDYKALKKLIKQLSVPAASVPGGSELPDALMLDTEDRSESYQRLQENKASFFFRLERELEKVNDYYLEKEAGLKVVVDIIQSRYRDYLKRGKLISKKTSSYRHIRDAVKKVERDLTHLEHYVELNRTGFSKVLKKWDKRSHSHTRDFYLATVVSVQPVFTHNKISKWNDAVLTMLFELDEISNEDSVYYQEPVQNKNAYAVDMDSSAKLSGVQSISEWNPAEAVPSSVNGLFDIELEIEGWYMEALHISKLTDPQRKLDLLGSFAQSKVQAFVDERLPQGTIDKQKVVKDCLTNIFLPLVSSDIDDISLKHFLINAVDMIDLTYCDEEDLVFSRRNVFHEAACCTSDSRVFVLEEALNQCNQFKIDQATMCRLLNARDTHGRTPLHYACDLGKTDFVRLLIKSSLLDTVNIPDTDSKTPLVLAIIKAHAEITRLLLVDAQVNPDPQIDESGKPQFSPLSVACANKNLTAARMILEIGNINLNDVCDSQGLQPLHIVAKNGGDVELIELLVSHGANPNAVDGFNKWTPIFYAVQEGYGSTVQNLLSNGAKLDVVDGDNLSPLFYALWEGHLSVLNILLNCAASRNQQLMINRSPQLLPSNIIAEDQISAIDSLSDIPDFELPPPIIPLRKYGHNFLERKIFVKLLFSPGRDSIMLNKEDEMVLSSPGRITLTPNVSNVIPRNIPLPIQDDEEHVAFQVGNLDNLSIDFELFPSFGTRLIAKTNAMSSVFREVSKQCTNDRRIKLPLFDSRLKNVGELELAFEVIFPYSGKPLEITKYDTYWKSTTGSESGPNGNHLVTSSSLAGKYTTVLVTVLSDGKVISAPDKVVSVSNGAKLLLSDITSRQLELICGQSLDDCPKIETTEQLNTILNERHISLDRLLSCTSPDIQLDLEVFFPTALEINTIPVKVSPTVNINQFIDDVLLTTFNHVRYLNHNRLQPRSIVFTSCNPRVCSILNWKQPNYPVIYQMNGLRKQNGQFTKATPHHLEYLAQNPDSVSFADPCSRCIREAVNFSCNNNLLGIVIPLDLLSIYSQLEQHIRNRGLLLIGSHNPAARFQAVVPAGLEINAVKTATELQFQGAINM</sequence>
<dbReference type="FunCoup" id="Q75AR3">
    <property type="interactions" value="230"/>
</dbReference>
<feature type="repeat" description="ANK" evidence="3">
    <location>
        <begin position="401"/>
        <end position="423"/>
    </location>
</feature>
<dbReference type="STRING" id="284811.Q75AR3"/>
<evidence type="ECO:0000259" key="5">
    <source>
        <dbReference type="PROSITE" id="PS51704"/>
    </source>
</evidence>
<dbReference type="InParanoid" id="Q75AR3"/>
<reference evidence="7" key="2">
    <citation type="journal article" date="2013" name="G3 (Bethesda)">
        <title>Genomes of Ashbya fungi isolated from insects reveal four mating-type loci, numerous translocations, lack of transposons, and distinct gene duplications.</title>
        <authorList>
            <person name="Dietrich F.S."/>
            <person name="Voegeli S."/>
            <person name="Kuo S."/>
            <person name="Philippsen P."/>
        </authorList>
    </citation>
    <scope>GENOME REANNOTATION</scope>
    <source>
        <strain evidence="7">ATCC 10895 / CBS 109.51 / FGSC 9923 / NRRL Y-1056</strain>
    </source>
</reference>
<dbReference type="GO" id="GO:0004861">
    <property type="term" value="F:cyclin-dependent protein serine/threonine kinase inhibitor activity"/>
    <property type="evidence" value="ECO:0007669"/>
    <property type="project" value="EnsemblFungi"/>
</dbReference>
<dbReference type="PANTHER" id="PTHR24198:SF165">
    <property type="entry name" value="ANKYRIN REPEAT-CONTAINING PROTEIN-RELATED"/>
    <property type="match status" value="1"/>
</dbReference>
<evidence type="ECO:0000313" key="6">
    <source>
        <dbReference type="EMBL" id="AAS51777.2"/>
    </source>
</evidence>
<accession>Q75AR3</accession>
<keyword evidence="2 3" id="KW-0040">ANK repeat</keyword>
<dbReference type="GO" id="GO:0000425">
    <property type="term" value="P:pexophagy"/>
    <property type="evidence" value="ECO:0007669"/>
    <property type="project" value="EnsemblFungi"/>
</dbReference>
<dbReference type="KEGG" id="ago:AGOS_ADL143W"/>
<feature type="domain" description="SPX" evidence="4">
    <location>
        <begin position="1"/>
        <end position="171"/>
    </location>
</feature>
<name>Q75AR3_EREGS</name>
<dbReference type="SMART" id="SM00248">
    <property type="entry name" value="ANK"/>
    <property type="match status" value="6"/>
</dbReference>
<dbReference type="PROSITE" id="PS50088">
    <property type="entry name" value="ANK_REPEAT"/>
    <property type="match status" value="3"/>
</dbReference>
<dbReference type="eggNOG" id="KOG0504">
    <property type="taxonomic scope" value="Eukaryota"/>
</dbReference>
<dbReference type="Pfam" id="PF25329">
    <property type="entry name" value="C2_GDE1"/>
    <property type="match status" value="1"/>
</dbReference>
<dbReference type="eggNOG" id="KOG2421">
    <property type="taxonomic scope" value="Eukaryota"/>
</dbReference>
<dbReference type="GO" id="GO:0006629">
    <property type="term" value="P:lipid metabolic process"/>
    <property type="evidence" value="ECO:0007669"/>
    <property type="project" value="InterPro"/>
</dbReference>
<dbReference type="EMBL" id="AE016817">
    <property type="protein sequence ID" value="AAS51777.2"/>
    <property type="molecule type" value="Genomic_DNA"/>
</dbReference>
<dbReference type="Pfam" id="PF12796">
    <property type="entry name" value="Ank_2"/>
    <property type="match status" value="2"/>
</dbReference>
<dbReference type="PROSITE" id="PS51382">
    <property type="entry name" value="SPX"/>
    <property type="match status" value="1"/>
</dbReference>
<dbReference type="InterPro" id="IPR057506">
    <property type="entry name" value="C2_GPCPD1"/>
</dbReference>
<dbReference type="PROSITE" id="PS50297">
    <property type="entry name" value="ANK_REP_REGION"/>
    <property type="match status" value="3"/>
</dbReference>
<feature type="repeat" description="ANK" evidence="3">
    <location>
        <begin position="544"/>
        <end position="576"/>
    </location>
</feature>
<dbReference type="Proteomes" id="UP000000591">
    <property type="component" value="Chromosome IV"/>
</dbReference>
<dbReference type="SUPFAM" id="SSF48403">
    <property type="entry name" value="Ankyrin repeat"/>
    <property type="match status" value="1"/>
</dbReference>